<evidence type="ECO:0008006" key="5">
    <source>
        <dbReference type="Google" id="ProtNLM"/>
    </source>
</evidence>
<evidence type="ECO:0000313" key="4">
    <source>
        <dbReference type="Proteomes" id="UP000539313"/>
    </source>
</evidence>
<evidence type="ECO:0000313" key="3">
    <source>
        <dbReference type="EMBL" id="MBA9002096.1"/>
    </source>
</evidence>
<reference evidence="3 4" key="1">
    <citation type="submission" date="2020-08" db="EMBL/GenBank/DDBJ databases">
        <title>Sequencing the genomes of 1000 actinobacteria strains.</title>
        <authorList>
            <person name="Klenk H.-P."/>
        </authorList>
    </citation>
    <scope>NUCLEOTIDE SEQUENCE [LARGE SCALE GENOMIC DNA]</scope>
    <source>
        <strain evidence="3 4">DSM 45823</strain>
    </source>
</reference>
<dbReference type="EMBL" id="JACJII010000001">
    <property type="protein sequence ID" value="MBA9002096.1"/>
    <property type="molecule type" value="Genomic_DNA"/>
</dbReference>
<keyword evidence="2" id="KW-0472">Membrane</keyword>
<organism evidence="3 4">
    <name type="scientific">Thermomonospora cellulosilytica</name>
    <dbReference type="NCBI Taxonomy" id="1411118"/>
    <lineage>
        <taxon>Bacteria</taxon>
        <taxon>Bacillati</taxon>
        <taxon>Actinomycetota</taxon>
        <taxon>Actinomycetes</taxon>
        <taxon>Streptosporangiales</taxon>
        <taxon>Thermomonosporaceae</taxon>
        <taxon>Thermomonospora</taxon>
    </lineage>
</organism>
<dbReference type="Proteomes" id="UP000539313">
    <property type="component" value="Unassembled WGS sequence"/>
</dbReference>
<proteinExistence type="predicted"/>
<name>A0A7W3MUF0_9ACTN</name>
<feature type="transmembrane region" description="Helical" evidence="2">
    <location>
        <begin position="29"/>
        <end position="47"/>
    </location>
</feature>
<keyword evidence="2" id="KW-0812">Transmembrane</keyword>
<evidence type="ECO:0000256" key="1">
    <source>
        <dbReference type="SAM" id="MobiDB-lite"/>
    </source>
</evidence>
<gene>
    <name evidence="3" type="ORF">HNR21_000978</name>
</gene>
<feature type="region of interest" description="Disordered" evidence="1">
    <location>
        <begin position="1"/>
        <end position="20"/>
    </location>
</feature>
<feature type="transmembrane region" description="Helical" evidence="2">
    <location>
        <begin position="79"/>
        <end position="96"/>
    </location>
</feature>
<sequence>MPQEAIQRRRSRRGGLLNTDGRRHPLENALTLAAFVLGVCALVFGFISATHFLGALAAVLGLPLALYAQLVSATTGERFFNVIAMIASFVGGAMALRHGGFSL</sequence>
<accession>A0A7W3MUF0</accession>
<keyword evidence="4" id="KW-1185">Reference proteome</keyword>
<protein>
    <recommendedName>
        <fullName evidence="5">FUSC family protein</fullName>
    </recommendedName>
</protein>
<dbReference type="RefSeq" id="WP_182704237.1">
    <property type="nucleotide sequence ID" value="NZ_JACJII010000001.1"/>
</dbReference>
<dbReference type="AlphaFoldDB" id="A0A7W3MUF0"/>
<comment type="caution">
    <text evidence="3">The sequence shown here is derived from an EMBL/GenBank/DDBJ whole genome shotgun (WGS) entry which is preliminary data.</text>
</comment>
<keyword evidence="2" id="KW-1133">Transmembrane helix</keyword>
<feature type="transmembrane region" description="Helical" evidence="2">
    <location>
        <begin position="53"/>
        <end position="72"/>
    </location>
</feature>
<evidence type="ECO:0000256" key="2">
    <source>
        <dbReference type="SAM" id="Phobius"/>
    </source>
</evidence>